<dbReference type="Gene3D" id="3.10.105.10">
    <property type="entry name" value="Dipeptide-binding Protein, Domain 3"/>
    <property type="match status" value="1"/>
</dbReference>
<dbReference type="Gene3D" id="3.90.76.10">
    <property type="entry name" value="Dipeptide-binding Protein, Domain 1"/>
    <property type="match status" value="1"/>
</dbReference>
<feature type="chain" id="PRO_5037429019" evidence="1">
    <location>
        <begin position="23"/>
        <end position="543"/>
    </location>
</feature>
<dbReference type="PANTHER" id="PTHR30290">
    <property type="entry name" value="PERIPLASMIC BINDING COMPONENT OF ABC TRANSPORTER"/>
    <property type="match status" value="1"/>
</dbReference>
<dbReference type="GO" id="GO:0015833">
    <property type="term" value="P:peptide transport"/>
    <property type="evidence" value="ECO:0007669"/>
    <property type="project" value="TreeGrafter"/>
</dbReference>
<sequence length="543" mass="60124">MRGAKSATWVAMATAVALTATACGGGGSDSGDDNAAVNPDGTYTYYNVEPQNPIIPSNTNEVGGGYIVKNLFRSLVGFDEKSKLRMEAAESIESSDNQHFTVKLKPGWKFHNGEPQTAASFVDAWNWASNGKNAQLNASWFEPIKGYADVHPEKGDPKADKLEGLKVVNDLEFTIELTKPVSTFKEQLFYDAFSPLPKAFYKDTKAFGEHPIGNGPYQMDGDWSHKVEFKTKKFADYKGDDKPKNGGVIFKFYNKDDAAYNDLVSDKLDIMYQVPNSMAGQFKNDLGKRAISQMFGGNTNISFPLYEGDWGKPEKVKVRQGLSMAIDRETIAKTALKGSKDAADGITPKVVEGYQANSCGEFCKFNPTKAKELIKEGGGVPGNKVTLTYNADGANKEWADAVCNDIRQNGGVECVTDPKPTFQQARTDITERHMKSAFRMAWVQDFPNIQNFISAQYRTKAGANDMEFSNKDVDELMDKADAAKTIEESNKLYAEAEKKILQESMPSIPLFFDHTLAGYSKKVQNVKFDSFRQAIWTDVEVKK</sequence>
<dbReference type="GO" id="GO:0042597">
    <property type="term" value="C:periplasmic space"/>
    <property type="evidence" value="ECO:0007669"/>
    <property type="project" value="UniProtKB-ARBA"/>
</dbReference>
<dbReference type="CDD" id="cd00995">
    <property type="entry name" value="PBP2_NikA_DppA_OppA_like"/>
    <property type="match status" value="1"/>
</dbReference>
<dbReference type="RefSeq" id="WP_086572031.1">
    <property type="nucleotide sequence ID" value="NZ_JAFMOF010000003.1"/>
</dbReference>
<evidence type="ECO:0000313" key="4">
    <source>
        <dbReference type="Proteomes" id="UP000664781"/>
    </source>
</evidence>
<dbReference type="GO" id="GO:0043190">
    <property type="term" value="C:ATP-binding cassette (ABC) transporter complex"/>
    <property type="evidence" value="ECO:0007669"/>
    <property type="project" value="InterPro"/>
</dbReference>
<reference evidence="3" key="1">
    <citation type="submission" date="2021-03" db="EMBL/GenBank/DDBJ databases">
        <title>Streptomyces strains.</title>
        <authorList>
            <person name="Lund M.B."/>
            <person name="Toerring T."/>
        </authorList>
    </citation>
    <scope>NUCLEOTIDE SEQUENCE</scope>
    <source>
        <strain evidence="3">JCM 4242</strain>
    </source>
</reference>
<evidence type="ECO:0000259" key="2">
    <source>
        <dbReference type="Pfam" id="PF00496"/>
    </source>
</evidence>
<dbReference type="Gene3D" id="3.40.190.10">
    <property type="entry name" value="Periplasmic binding protein-like II"/>
    <property type="match status" value="1"/>
</dbReference>
<accession>A0A939JN28</accession>
<dbReference type="PROSITE" id="PS51257">
    <property type="entry name" value="PROKAR_LIPOPROTEIN"/>
    <property type="match status" value="1"/>
</dbReference>
<dbReference type="EMBL" id="JAFMOF010000003">
    <property type="protein sequence ID" value="MBO0654851.1"/>
    <property type="molecule type" value="Genomic_DNA"/>
</dbReference>
<dbReference type="AlphaFoldDB" id="A0A939JN28"/>
<evidence type="ECO:0000313" key="3">
    <source>
        <dbReference type="EMBL" id="MBO0654851.1"/>
    </source>
</evidence>
<dbReference type="PIRSF" id="PIRSF002741">
    <property type="entry name" value="MppA"/>
    <property type="match status" value="1"/>
</dbReference>
<feature type="domain" description="Solute-binding protein family 5" evidence="2">
    <location>
        <begin position="86"/>
        <end position="461"/>
    </location>
</feature>
<feature type="signal peptide" evidence="1">
    <location>
        <begin position="1"/>
        <end position="22"/>
    </location>
</feature>
<dbReference type="InterPro" id="IPR000914">
    <property type="entry name" value="SBP_5_dom"/>
</dbReference>
<dbReference type="SUPFAM" id="SSF53850">
    <property type="entry name" value="Periplasmic binding protein-like II"/>
    <property type="match status" value="1"/>
</dbReference>
<gene>
    <name evidence="3" type="ORF">J1792_19340</name>
</gene>
<dbReference type="Pfam" id="PF00496">
    <property type="entry name" value="SBP_bac_5"/>
    <property type="match status" value="1"/>
</dbReference>
<dbReference type="GO" id="GO:1904680">
    <property type="term" value="F:peptide transmembrane transporter activity"/>
    <property type="evidence" value="ECO:0007669"/>
    <property type="project" value="TreeGrafter"/>
</dbReference>
<dbReference type="PANTHER" id="PTHR30290:SF83">
    <property type="entry name" value="ABC TRANSPORTER SUBSTRATE-BINDING PROTEIN"/>
    <property type="match status" value="1"/>
</dbReference>
<dbReference type="Proteomes" id="UP000664781">
    <property type="component" value="Unassembled WGS sequence"/>
</dbReference>
<protein>
    <submittedName>
        <fullName evidence="3">ABC transporter substrate-binding protein</fullName>
    </submittedName>
</protein>
<name>A0A939JN28_9ACTN</name>
<evidence type="ECO:0000256" key="1">
    <source>
        <dbReference type="SAM" id="SignalP"/>
    </source>
</evidence>
<comment type="caution">
    <text evidence="3">The sequence shown here is derived from an EMBL/GenBank/DDBJ whole genome shotgun (WGS) entry which is preliminary data.</text>
</comment>
<keyword evidence="4" id="KW-1185">Reference proteome</keyword>
<organism evidence="3 4">
    <name type="scientific">Streptomyces triculaminicus</name>
    <dbReference type="NCBI Taxonomy" id="2816232"/>
    <lineage>
        <taxon>Bacteria</taxon>
        <taxon>Bacillati</taxon>
        <taxon>Actinomycetota</taxon>
        <taxon>Actinomycetes</taxon>
        <taxon>Kitasatosporales</taxon>
        <taxon>Streptomycetaceae</taxon>
        <taxon>Streptomyces</taxon>
    </lineage>
</organism>
<keyword evidence="1" id="KW-0732">Signal</keyword>
<dbReference type="InterPro" id="IPR030678">
    <property type="entry name" value="Peptide/Ni-bd"/>
</dbReference>
<proteinExistence type="predicted"/>
<dbReference type="InterPro" id="IPR039424">
    <property type="entry name" value="SBP_5"/>
</dbReference>